<proteinExistence type="predicted"/>
<protein>
    <submittedName>
        <fullName evidence="1">Uncharacterized protein</fullName>
    </submittedName>
</protein>
<comment type="caution">
    <text evidence="1">The sequence shown here is derived from an EMBL/GenBank/DDBJ whole genome shotgun (WGS) entry which is preliminary data.</text>
</comment>
<name>X1B5Y8_9ZZZZ</name>
<feature type="non-terminal residue" evidence="1">
    <location>
        <position position="30"/>
    </location>
</feature>
<gene>
    <name evidence="1" type="ORF">S01H4_35170</name>
</gene>
<sequence>MQKLHLDIYTNVISLVKRNLFQSFIGFRPR</sequence>
<reference evidence="1" key="1">
    <citation type="journal article" date="2014" name="Front. Microbiol.">
        <title>High frequency of phylogenetically diverse reductive dehalogenase-homologous genes in deep subseafloor sedimentary metagenomes.</title>
        <authorList>
            <person name="Kawai M."/>
            <person name="Futagami T."/>
            <person name="Toyoda A."/>
            <person name="Takaki Y."/>
            <person name="Nishi S."/>
            <person name="Hori S."/>
            <person name="Arai W."/>
            <person name="Tsubouchi T."/>
            <person name="Morono Y."/>
            <person name="Uchiyama I."/>
            <person name="Ito T."/>
            <person name="Fujiyama A."/>
            <person name="Inagaki F."/>
            <person name="Takami H."/>
        </authorList>
    </citation>
    <scope>NUCLEOTIDE SEQUENCE</scope>
    <source>
        <strain evidence="1">Expedition CK06-06</strain>
    </source>
</reference>
<organism evidence="1">
    <name type="scientific">marine sediment metagenome</name>
    <dbReference type="NCBI Taxonomy" id="412755"/>
    <lineage>
        <taxon>unclassified sequences</taxon>
        <taxon>metagenomes</taxon>
        <taxon>ecological metagenomes</taxon>
    </lineage>
</organism>
<evidence type="ECO:0000313" key="1">
    <source>
        <dbReference type="EMBL" id="GAG76727.1"/>
    </source>
</evidence>
<dbReference type="EMBL" id="BART01018669">
    <property type="protein sequence ID" value="GAG76727.1"/>
    <property type="molecule type" value="Genomic_DNA"/>
</dbReference>
<dbReference type="AlphaFoldDB" id="X1B5Y8"/>
<accession>X1B5Y8</accession>